<evidence type="ECO:0000313" key="1">
    <source>
        <dbReference type="EMBL" id="CAH1106692.1"/>
    </source>
</evidence>
<gene>
    <name evidence="1" type="ORF">PSYICH_LOCUS6962</name>
</gene>
<proteinExistence type="predicted"/>
<dbReference type="AlphaFoldDB" id="A0A9P0CNP0"/>
<name>A0A9P0CNP0_9CUCU</name>
<dbReference type="OrthoDB" id="6774905at2759"/>
<keyword evidence="2" id="KW-1185">Reference proteome</keyword>
<protein>
    <submittedName>
        <fullName evidence="1">Uncharacterized protein</fullName>
    </submittedName>
</protein>
<accession>A0A9P0CNP0</accession>
<sequence>MQDELIANTFLTNRLELINPINNLLKVYYYFVLETVENLRLMISVIEFFIKHVAQPRNDYKELLDLSLIFFYGLPEGTASFKCPGAMHHARWMAKAIYSLKIFMFRGQFSLSKREIDSLRQICTFIILIYVKVWFTCSVAIQAPNNDLQLLKKLLSFPEIQLPVLQKALKKLSAHLWYWDEELAALALFDNNVSDEMKRKMCKAINQNEQSNIIREKRYVARELDLMSFSNKDLSEFVSKNSLKVFETFDLPCDFLEVDVSLWPNNES</sequence>
<dbReference type="Proteomes" id="UP001153636">
    <property type="component" value="Chromosome 2"/>
</dbReference>
<evidence type="ECO:0000313" key="2">
    <source>
        <dbReference type="Proteomes" id="UP001153636"/>
    </source>
</evidence>
<dbReference type="EMBL" id="OV651814">
    <property type="protein sequence ID" value="CAH1106692.1"/>
    <property type="molecule type" value="Genomic_DNA"/>
</dbReference>
<organism evidence="1 2">
    <name type="scientific">Psylliodes chrysocephalus</name>
    <dbReference type="NCBI Taxonomy" id="3402493"/>
    <lineage>
        <taxon>Eukaryota</taxon>
        <taxon>Metazoa</taxon>
        <taxon>Ecdysozoa</taxon>
        <taxon>Arthropoda</taxon>
        <taxon>Hexapoda</taxon>
        <taxon>Insecta</taxon>
        <taxon>Pterygota</taxon>
        <taxon>Neoptera</taxon>
        <taxon>Endopterygota</taxon>
        <taxon>Coleoptera</taxon>
        <taxon>Polyphaga</taxon>
        <taxon>Cucujiformia</taxon>
        <taxon>Chrysomeloidea</taxon>
        <taxon>Chrysomelidae</taxon>
        <taxon>Galerucinae</taxon>
        <taxon>Alticini</taxon>
        <taxon>Psylliodes</taxon>
    </lineage>
</organism>
<reference evidence="1" key="1">
    <citation type="submission" date="2022-01" db="EMBL/GenBank/DDBJ databases">
        <authorList>
            <person name="King R."/>
        </authorList>
    </citation>
    <scope>NUCLEOTIDE SEQUENCE</scope>
</reference>